<evidence type="ECO:0000313" key="8">
    <source>
        <dbReference type="EMBL" id="XDQ53204.1"/>
    </source>
</evidence>
<dbReference type="PROSITE" id="PS50043">
    <property type="entry name" value="HTH_LUXR_2"/>
    <property type="match status" value="1"/>
</dbReference>
<feature type="modified residue" description="4-aspartylphosphate" evidence="5">
    <location>
        <position position="55"/>
    </location>
</feature>
<evidence type="ECO:0000259" key="6">
    <source>
        <dbReference type="PROSITE" id="PS50043"/>
    </source>
</evidence>
<dbReference type="InterPro" id="IPR039420">
    <property type="entry name" value="WalR-like"/>
</dbReference>
<keyword evidence="3" id="KW-0238">DNA-binding</keyword>
<dbReference type="GO" id="GO:0000160">
    <property type="term" value="P:phosphorelay signal transduction system"/>
    <property type="evidence" value="ECO:0007669"/>
    <property type="project" value="InterPro"/>
</dbReference>
<evidence type="ECO:0000256" key="1">
    <source>
        <dbReference type="ARBA" id="ARBA00022553"/>
    </source>
</evidence>
<name>A0AB39REM2_9ACTN</name>
<evidence type="ECO:0000259" key="7">
    <source>
        <dbReference type="PROSITE" id="PS50110"/>
    </source>
</evidence>
<dbReference type="SMART" id="SM00421">
    <property type="entry name" value="HTH_LUXR"/>
    <property type="match status" value="1"/>
</dbReference>
<feature type="domain" description="HTH luxR-type" evidence="6">
    <location>
        <begin position="149"/>
        <end position="214"/>
    </location>
</feature>
<keyword evidence="2" id="KW-0805">Transcription regulation</keyword>
<dbReference type="InterPro" id="IPR001789">
    <property type="entry name" value="Sig_transdc_resp-reg_receiver"/>
</dbReference>
<evidence type="ECO:0000256" key="4">
    <source>
        <dbReference type="ARBA" id="ARBA00023163"/>
    </source>
</evidence>
<dbReference type="AlphaFoldDB" id="A0AB39REM2"/>
<dbReference type="InterPro" id="IPR011006">
    <property type="entry name" value="CheY-like_superfamily"/>
</dbReference>
<dbReference type="InterPro" id="IPR058245">
    <property type="entry name" value="NreC/VraR/RcsB-like_REC"/>
</dbReference>
<dbReference type="CDD" id="cd17535">
    <property type="entry name" value="REC_NarL-like"/>
    <property type="match status" value="1"/>
</dbReference>
<dbReference type="Pfam" id="PF00072">
    <property type="entry name" value="Response_reg"/>
    <property type="match status" value="1"/>
</dbReference>
<dbReference type="RefSeq" id="WP_369246466.1">
    <property type="nucleotide sequence ID" value="NZ_CP163443.1"/>
</dbReference>
<reference evidence="8" key="1">
    <citation type="submission" date="2024-07" db="EMBL/GenBank/DDBJ databases">
        <authorList>
            <person name="Yu S.T."/>
        </authorList>
    </citation>
    <scope>NUCLEOTIDE SEQUENCE</scope>
    <source>
        <strain evidence="8">R41</strain>
    </source>
</reference>
<evidence type="ECO:0000256" key="5">
    <source>
        <dbReference type="PROSITE-ProRule" id="PRU00169"/>
    </source>
</evidence>
<sequence length="220" mass="23652">MTIRVVLADDQQLIRTALRMVIADIEDLEVVGEAADGEEAVALAGQLAPDVVVMDIRMPGMDGIEATRLITADGSGDARIVVLTTFDDDDYVYGALRAGASGFLVKDMALDDIIGAVRVVAAGDALIAPSVTRRLIQDLTASRPEQTGRRRELKGITEREREVLTLVGTGLSNTEIAEQLFISVATAKTYLTRLLSKLDARDRVQLVIIAYEAGLVSANR</sequence>
<dbReference type="CDD" id="cd06170">
    <property type="entry name" value="LuxR_C_like"/>
    <property type="match status" value="1"/>
</dbReference>
<gene>
    <name evidence="8" type="ORF">AB5J53_16800</name>
</gene>
<dbReference type="GO" id="GO:0003677">
    <property type="term" value="F:DNA binding"/>
    <property type="evidence" value="ECO:0007669"/>
    <property type="project" value="UniProtKB-KW"/>
</dbReference>
<dbReference type="InterPro" id="IPR000792">
    <property type="entry name" value="Tscrpt_reg_LuxR_C"/>
</dbReference>
<organism evidence="8">
    <name type="scientific">Streptomyces sp. R41</name>
    <dbReference type="NCBI Taxonomy" id="3238632"/>
    <lineage>
        <taxon>Bacteria</taxon>
        <taxon>Bacillati</taxon>
        <taxon>Actinomycetota</taxon>
        <taxon>Actinomycetes</taxon>
        <taxon>Kitasatosporales</taxon>
        <taxon>Streptomycetaceae</taxon>
        <taxon>Streptomyces</taxon>
    </lineage>
</organism>
<dbReference type="SUPFAM" id="SSF52172">
    <property type="entry name" value="CheY-like"/>
    <property type="match status" value="1"/>
</dbReference>
<dbReference type="Pfam" id="PF00196">
    <property type="entry name" value="GerE"/>
    <property type="match status" value="1"/>
</dbReference>
<evidence type="ECO:0000256" key="2">
    <source>
        <dbReference type="ARBA" id="ARBA00023015"/>
    </source>
</evidence>
<dbReference type="PANTHER" id="PTHR43214">
    <property type="entry name" value="TWO-COMPONENT RESPONSE REGULATOR"/>
    <property type="match status" value="1"/>
</dbReference>
<keyword evidence="4" id="KW-0804">Transcription</keyword>
<protein>
    <submittedName>
        <fullName evidence="8">Response regulator</fullName>
    </submittedName>
</protein>
<dbReference type="SMART" id="SM00448">
    <property type="entry name" value="REC"/>
    <property type="match status" value="1"/>
</dbReference>
<dbReference type="PRINTS" id="PR00038">
    <property type="entry name" value="HTHLUXR"/>
</dbReference>
<accession>A0AB39REM2</accession>
<feature type="domain" description="Response regulatory" evidence="7">
    <location>
        <begin position="4"/>
        <end position="121"/>
    </location>
</feature>
<dbReference type="PROSITE" id="PS50110">
    <property type="entry name" value="RESPONSE_REGULATORY"/>
    <property type="match status" value="1"/>
</dbReference>
<dbReference type="SUPFAM" id="SSF46894">
    <property type="entry name" value="C-terminal effector domain of the bipartite response regulators"/>
    <property type="match status" value="1"/>
</dbReference>
<dbReference type="PANTHER" id="PTHR43214:SF24">
    <property type="entry name" value="TRANSCRIPTIONAL REGULATORY PROTEIN NARL-RELATED"/>
    <property type="match status" value="1"/>
</dbReference>
<dbReference type="GO" id="GO:0006355">
    <property type="term" value="P:regulation of DNA-templated transcription"/>
    <property type="evidence" value="ECO:0007669"/>
    <property type="project" value="InterPro"/>
</dbReference>
<evidence type="ECO:0000256" key="3">
    <source>
        <dbReference type="ARBA" id="ARBA00023125"/>
    </source>
</evidence>
<proteinExistence type="predicted"/>
<dbReference type="InterPro" id="IPR016032">
    <property type="entry name" value="Sig_transdc_resp-reg_C-effctor"/>
</dbReference>
<keyword evidence="1 5" id="KW-0597">Phosphoprotein</keyword>
<dbReference type="Gene3D" id="3.40.50.2300">
    <property type="match status" value="1"/>
</dbReference>
<dbReference type="EMBL" id="CP163443">
    <property type="protein sequence ID" value="XDQ53204.1"/>
    <property type="molecule type" value="Genomic_DNA"/>
</dbReference>